<dbReference type="EMBL" id="CP119316">
    <property type="protein sequence ID" value="WEK45707.1"/>
    <property type="molecule type" value="Genomic_DNA"/>
</dbReference>
<organism evidence="3 4">
    <name type="scientific">Candidatus Andeanibacterium colombiense</name>
    <dbReference type="NCBI Taxonomy" id="3121345"/>
    <lineage>
        <taxon>Bacteria</taxon>
        <taxon>Pseudomonadati</taxon>
        <taxon>Pseudomonadota</taxon>
        <taxon>Alphaproteobacteria</taxon>
        <taxon>Sphingomonadales</taxon>
        <taxon>Sphingomonadaceae</taxon>
        <taxon>Candidatus Andeanibacterium</taxon>
    </lineage>
</organism>
<evidence type="ECO:0000256" key="2">
    <source>
        <dbReference type="SAM" id="SignalP"/>
    </source>
</evidence>
<name>A0AAJ5X6X2_9SPHN</name>
<protein>
    <submittedName>
        <fullName evidence="3">Uncharacterized protein</fullName>
    </submittedName>
</protein>
<feature type="region of interest" description="Disordered" evidence="1">
    <location>
        <begin position="151"/>
        <end position="197"/>
    </location>
</feature>
<proteinExistence type="predicted"/>
<feature type="compositionally biased region" description="Low complexity" evidence="1">
    <location>
        <begin position="183"/>
        <end position="197"/>
    </location>
</feature>
<feature type="chain" id="PRO_5042527645" evidence="2">
    <location>
        <begin position="26"/>
        <end position="197"/>
    </location>
</feature>
<reference evidence="3" key="1">
    <citation type="submission" date="2023-03" db="EMBL/GenBank/DDBJ databases">
        <title>Andean soil-derived lignocellulolytic bacterial consortium as a source of novel taxa and putative plastic-active enzymes.</title>
        <authorList>
            <person name="Diaz-Garcia L."/>
            <person name="Chuvochina M."/>
            <person name="Feuerriegel G."/>
            <person name="Bunk B."/>
            <person name="Sproer C."/>
            <person name="Streit W.R."/>
            <person name="Rodriguez L.M."/>
            <person name="Overmann J."/>
            <person name="Jimenez D.J."/>
        </authorList>
    </citation>
    <scope>NUCLEOTIDE SEQUENCE</scope>
    <source>
        <strain evidence="3">MAG 26</strain>
    </source>
</reference>
<evidence type="ECO:0000256" key="1">
    <source>
        <dbReference type="SAM" id="MobiDB-lite"/>
    </source>
</evidence>
<feature type="signal peptide" evidence="2">
    <location>
        <begin position="1"/>
        <end position="25"/>
    </location>
</feature>
<dbReference type="KEGG" id="acob:P0Y56_11780"/>
<dbReference type="AlphaFoldDB" id="A0AAJ5X6X2"/>
<keyword evidence="2" id="KW-0732">Signal</keyword>
<dbReference type="Proteomes" id="UP001218362">
    <property type="component" value="Chromosome"/>
</dbReference>
<gene>
    <name evidence="3" type="ORF">P0Y56_11780</name>
</gene>
<feature type="compositionally biased region" description="Polar residues" evidence="1">
    <location>
        <begin position="151"/>
        <end position="166"/>
    </location>
</feature>
<sequence>MRRMHIALLAGAAAALALAAGTAYAETAKTHHMDVALPDGSVAHIAYVGDVAPKVTVEPGARSRATAFGDPFAQAGDPFAGMDRMVAAMQARHDAMMRQMAALERSAGSVAQATAGAPGQLVASGNLPAGSHFTMVQSSTDANGCTRTVRISSDGASQQPMKQEVSSGKCDKAERSDAPAPVPAEAAPVRRYVPGAV</sequence>
<evidence type="ECO:0000313" key="3">
    <source>
        <dbReference type="EMBL" id="WEK45707.1"/>
    </source>
</evidence>
<evidence type="ECO:0000313" key="4">
    <source>
        <dbReference type="Proteomes" id="UP001218362"/>
    </source>
</evidence>
<accession>A0AAJ5X6X2</accession>